<proteinExistence type="predicted"/>
<evidence type="ECO:0000313" key="1">
    <source>
        <dbReference type="EMBL" id="PWK56028.1"/>
    </source>
</evidence>
<dbReference type="AlphaFoldDB" id="A0A316G5B0"/>
<protein>
    <recommendedName>
        <fullName evidence="3">Antifreeze protein</fullName>
    </recommendedName>
</protein>
<dbReference type="KEGG" id="salo:EF888_18140"/>
<reference evidence="1 2" key="1">
    <citation type="submission" date="2018-05" db="EMBL/GenBank/DDBJ databases">
        <title>Genomic Encyclopedia of Type Strains, Phase IV (KMG-IV): sequencing the most valuable type-strain genomes for metagenomic binning, comparative biology and taxonomic classification.</title>
        <authorList>
            <person name="Goeker M."/>
        </authorList>
    </citation>
    <scope>NUCLEOTIDE SEQUENCE [LARGE SCALE GENOMIC DNA]</scope>
    <source>
        <strain evidence="1 2">DSM 103371</strain>
    </source>
</reference>
<gene>
    <name evidence="1" type="ORF">C8D95_10593</name>
</gene>
<name>A0A316G5B0_9RHOB</name>
<accession>A0A316G5B0</accession>
<dbReference type="EMBL" id="QGGV01000005">
    <property type="protein sequence ID" value="PWK56028.1"/>
    <property type="molecule type" value="Genomic_DNA"/>
</dbReference>
<dbReference type="Proteomes" id="UP000245390">
    <property type="component" value="Unassembled WGS sequence"/>
</dbReference>
<dbReference type="RefSeq" id="WP_109759468.1">
    <property type="nucleotide sequence ID" value="NZ_CP034588.1"/>
</dbReference>
<keyword evidence="2" id="KW-1185">Reference proteome</keyword>
<evidence type="ECO:0008006" key="3">
    <source>
        <dbReference type="Google" id="ProtNLM"/>
    </source>
</evidence>
<sequence length="100" mass="10987">MNNHAFGWWGLSIRTAQMMAEAQMVMAYRMMGMAGVWPVSPSENARMMSEKIPAFISASGAATSAAMSGKRPDQILEAALRPIGLKTRANSRRLGKETRR</sequence>
<organism evidence="1 2">
    <name type="scientific">Silicimonas algicola</name>
    <dbReference type="NCBI Taxonomy" id="1826607"/>
    <lineage>
        <taxon>Bacteria</taxon>
        <taxon>Pseudomonadati</taxon>
        <taxon>Pseudomonadota</taxon>
        <taxon>Alphaproteobacteria</taxon>
        <taxon>Rhodobacterales</taxon>
        <taxon>Paracoccaceae</taxon>
    </lineage>
</organism>
<evidence type="ECO:0000313" key="2">
    <source>
        <dbReference type="Proteomes" id="UP000245390"/>
    </source>
</evidence>
<dbReference type="OrthoDB" id="7869201at2"/>
<comment type="caution">
    <text evidence="1">The sequence shown here is derived from an EMBL/GenBank/DDBJ whole genome shotgun (WGS) entry which is preliminary data.</text>
</comment>